<evidence type="ECO:0000256" key="6">
    <source>
        <dbReference type="ARBA" id="ARBA00023002"/>
    </source>
</evidence>
<dbReference type="CDD" id="cd12922">
    <property type="entry name" value="VKOR_5"/>
    <property type="match status" value="1"/>
</dbReference>
<dbReference type="InterPro" id="IPR038354">
    <property type="entry name" value="VKOR_sf"/>
</dbReference>
<dbReference type="Pfam" id="PF07884">
    <property type="entry name" value="VKOR"/>
    <property type="match status" value="1"/>
</dbReference>
<dbReference type="OrthoDB" id="9783799at2"/>
<keyword evidence="9" id="KW-0676">Redox-active center</keyword>
<reference evidence="12 13" key="1">
    <citation type="submission" date="2016-10" db="EMBL/GenBank/DDBJ databases">
        <authorList>
            <person name="de Groot N.N."/>
        </authorList>
    </citation>
    <scope>NUCLEOTIDE SEQUENCE [LARGE SCALE GENOMIC DNA]</scope>
    <source>
        <strain evidence="12 13">CGMCC 4.1877</strain>
    </source>
</reference>
<proteinExistence type="inferred from homology"/>
<dbReference type="AlphaFoldDB" id="A0A1I4UF79"/>
<dbReference type="EMBL" id="FOUY01000004">
    <property type="protein sequence ID" value="SFM87373.1"/>
    <property type="molecule type" value="Genomic_DNA"/>
</dbReference>
<sequence length="214" mass="23379">MTAAAPTEEFARVPDEPAPTAGVPGPVPRFLPWLLTLGGALGLLAAFTLTVERIELLLDPNYTPSCSLNPVLSCGSVMTTEQAAFFGFPNPLLGIGAYAVVVTTGAALLARVRFPAWWWTGLTIGSAAGIVFVHYLIFQSLYRIGALCPYCMVVWAVTMPIFWYTALATLDRTGVARGMYNALRQYHAVPVVLWYVVIIGLSLQRFWSYWSSLI</sequence>
<dbReference type="STRING" id="260086.SAMN05216207_100452"/>
<evidence type="ECO:0000256" key="7">
    <source>
        <dbReference type="ARBA" id="ARBA00023136"/>
    </source>
</evidence>
<keyword evidence="13" id="KW-1185">Reference proteome</keyword>
<evidence type="ECO:0000256" key="1">
    <source>
        <dbReference type="ARBA" id="ARBA00004141"/>
    </source>
</evidence>
<keyword evidence="4" id="KW-0874">Quinone</keyword>
<feature type="domain" description="Vitamin K epoxide reductase" evidence="11">
    <location>
        <begin position="28"/>
        <end position="169"/>
    </location>
</feature>
<evidence type="ECO:0000256" key="2">
    <source>
        <dbReference type="ARBA" id="ARBA00006214"/>
    </source>
</evidence>
<accession>A0A1I4UF79</accession>
<keyword evidence="5 10" id="KW-1133">Transmembrane helix</keyword>
<dbReference type="Gene3D" id="1.20.1440.130">
    <property type="entry name" value="VKOR domain"/>
    <property type="match status" value="1"/>
</dbReference>
<keyword evidence="7 10" id="KW-0472">Membrane</keyword>
<evidence type="ECO:0000256" key="5">
    <source>
        <dbReference type="ARBA" id="ARBA00022989"/>
    </source>
</evidence>
<dbReference type="GO" id="GO:0048038">
    <property type="term" value="F:quinone binding"/>
    <property type="evidence" value="ECO:0007669"/>
    <property type="project" value="UniProtKB-KW"/>
</dbReference>
<keyword evidence="3 10" id="KW-0812">Transmembrane</keyword>
<evidence type="ECO:0000256" key="8">
    <source>
        <dbReference type="ARBA" id="ARBA00023157"/>
    </source>
</evidence>
<name>A0A1I4UF79_PSUAM</name>
<feature type="transmembrane region" description="Helical" evidence="10">
    <location>
        <begin position="116"/>
        <end position="137"/>
    </location>
</feature>
<feature type="transmembrane region" description="Helical" evidence="10">
    <location>
        <begin position="92"/>
        <end position="110"/>
    </location>
</feature>
<dbReference type="InterPro" id="IPR041714">
    <property type="entry name" value="VKOR_Actinobacteria"/>
</dbReference>
<organism evidence="12 13">
    <name type="scientific">Pseudonocardia ammonioxydans</name>
    <dbReference type="NCBI Taxonomy" id="260086"/>
    <lineage>
        <taxon>Bacteria</taxon>
        <taxon>Bacillati</taxon>
        <taxon>Actinomycetota</taxon>
        <taxon>Actinomycetes</taxon>
        <taxon>Pseudonocardiales</taxon>
        <taxon>Pseudonocardiaceae</taxon>
        <taxon>Pseudonocardia</taxon>
    </lineage>
</organism>
<evidence type="ECO:0000313" key="13">
    <source>
        <dbReference type="Proteomes" id="UP000199614"/>
    </source>
</evidence>
<gene>
    <name evidence="12" type="ORF">SAMN05216207_100452</name>
</gene>
<evidence type="ECO:0000256" key="3">
    <source>
        <dbReference type="ARBA" id="ARBA00022692"/>
    </source>
</evidence>
<comment type="subcellular location">
    <subcellularLocation>
        <location evidence="1">Membrane</location>
        <topology evidence="1">Multi-pass membrane protein</topology>
    </subcellularLocation>
</comment>
<evidence type="ECO:0000256" key="9">
    <source>
        <dbReference type="ARBA" id="ARBA00023284"/>
    </source>
</evidence>
<evidence type="ECO:0000256" key="4">
    <source>
        <dbReference type="ARBA" id="ARBA00022719"/>
    </source>
</evidence>
<evidence type="ECO:0000256" key="10">
    <source>
        <dbReference type="SAM" id="Phobius"/>
    </source>
</evidence>
<dbReference type="GO" id="GO:0016491">
    <property type="term" value="F:oxidoreductase activity"/>
    <property type="evidence" value="ECO:0007669"/>
    <property type="project" value="UniProtKB-KW"/>
</dbReference>
<feature type="transmembrane region" description="Helical" evidence="10">
    <location>
        <begin position="30"/>
        <end position="51"/>
    </location>
</feature>
<keyword evidence="6" id="KW-0560">Oxidoreductase</keyword>
<evidence type="ECO:0000313" key="12">
    <source>
        <dbReference type="EMBL" id="SFM87373.1"/>
    </source>
</evidence>
<comment type="similarity">
    <text evidence="2">Belongs to the VKOR family.</text>
</comment>
<dbReference type="Proteomes" id="UP000199614">
    <property type="component" value="Unassembled WGS sequence"/>
</dbReference>
<dbReference type="GO" id="GO:0016020">
    <property type="term" value="C:membrane"/>
    <property type="evidence" value="ECO:0007669"/>
    <property type="project" value="UniProtKB-SubCell"/>
</dbReference>
<dbReference type="InterPro" id="IPR012932">
    <property type="entry name" value="VKOR"/>
</dbReference>
<protein>
    <submittedName>
        <fullName evidence="12">Uncharacterized membrane protein</fullName>
    </submittedName>
</protein>
<dbReference type="RefSeq" id="WP_093338293.1">
    <property type="nucleotide sequence ID" value="NZ_FOUY01000004.1"/>
</dbReference>
<feature type="transmembrane region" description="Helical" evidence="10">
    <location>
        <begin position="186"/>
        <end position="207"/>
    </location>
</feature>
<keyword evidence="8" id="KW-1015">Disulfide bond</keyword>
<feature type="transmembrane region" description="Helical" evidence="10">
    <location>
        <begin position="144"/>
        <end position="166"/>
    </location>
</feature>
<dbReference type="SMART" id="SM00756">
    <property type="entry name" value="VKc"/>
    <property type="match status" value="1"/>
</dbReference>
<evidence type="ECO:0000259" key="11">
    <source>
        <dbReference type="SMART" id="SM00756"/>
    </source>
</evidence>